<evidence type="ECO:0000313" key="2">
    <source>
        <dbReference type="EMBL" id="WFT75449.1"/>
    </source>
</evidence>
<dbReference type="Proteomes" id="UP001221597">
    <property type="component" value="Chromosome"/>
</dbReference>
<dbReference type="EMBL" id="CP121671">
    <property type="protein sequence ID" value="WFT75449.1"/>
    <property type="molecule type" value="Genomic_DNA"/>
</dbReference>
<keyword evidence="1" id="KW-1133">Transmembrane helix</keyword>
<evidence type="ECO:0000256" key="1">
    <source>
        <dbReference type="SAM" id="Phobius"/>
    </source>
</evidence>
<dbReference type="RefSeq" id="WP_283077415.1">
    <property type="nucleotide sequence ID" value="NZ_CP121671.1"/>
</dbReference>
<gene>
    <name evidence="2" type="ORF">P9989_03355</name>
</gene>
<sequence length="84" mass="9549">MKKKYSSICEEYFFIGGEMVKTGPFRTKCVHRIINLLYKSVIYLLLLYNTVFLTIVSESAFMKEGGDIRDACTTIVDGFFGSLS</sequence>
<name>A0ABY8IYY0_9BACI</name>
<proteinExistence type="predicted"/>
<keyword evidence="1" id="KW-0812">Transmembrane</keyword>
<keyword evidence="1" id="KW-0472">Membrane</keyword>
<organism evidence="2 3">
    <name type="scientific">Halobacillus naozhouensis</name>
    <dbReference type="NCBI Taxonomy" id="554880"/>
    <lineage>
        <taxon>Bacteria</taxon>
        <taxon>Bacillati</taxon>
        <taxon>Bacillota</taxon>
        <taxon>Bacilli</taxon>
        <taxon>Bacillales</taxon>
        <taxon>Bacillaceae</taxon>
        <taxon>Halobacillus</taxon>
    </lineage>
</organism>
<reference evidence="2 3" key="1">
    <citation type="submission" date="2023-04" db="EMBL/GenBank/DDBJ databases">
        <title>Genome sequence of Halobacillus naozhouensis KACC 21980.</title>
        <authorList>
            <person name="Kim S."/>
            <person name="Heo J."/>
            <person name="Kwon S.-W."/>
        </authorList>
    </citation>
    <scope>NUCLEOTIDE SEQUENCE [LARGE SCALE GENOMIC DNA]</scope>
    <source>
        <strain evidence="2 3">KCTC 13234</strain>
    </source>
</reference>
<keyword evidence="3" id="KW-1185">Reference proteome</keyword>
<accession>A0ABY8IYY0</accession>
<feature type="transmembrane region" description="Helical" evidence="1">
    <location>
        <begin position="36"/>
        <end position="56"/>
    </location>
</feature>
<evidence type="ECO:0000313" key="3">
    <source>
        <dbReference type="Proteomes" id="UP001221597"/>
    </source>
</evidence>
<protein>
    <submittedName>
        <fullName evidence="2">Uncharacterized protein</fullName>
    </submittedName>
</protein>